<comment type="catalytic activity">
    <reaction evidence="8">
        <text>alpha-D-mannose 1-phosphate + GTP + H(+) = GDP-alpha-D-mannose + diphosphate</text>
        <dbReference type="Rhea" id="RHEA:15229"/>
        <dbReference type="ChEBI" id="CHEBI:15378"/>
        <dbReference type="ChEBI" id="CHEBI:33019"/>
        <dbReference type="ChEBI" id="CHEBI:37565"/>
        <dbReference type="ChEBI" id="CHEBI:57527"/>
        <dbReference type="ChEBI" id="CHEBI:58409"/>
        <dbReference type="EC" id="2.7.7.13"/>
    </reaction>
</comment>
<name>Q8KNM4_AERHY</name>
<dbReference type="SUPFAM" id="SSF53448">
    <property type="entry name" value="Nucleotide-diphospho-sugar transferases"/>
    <property type="match status" value="1"/>
</dbReference>
<dbReference type="Pfam" id="PF01050">
    <property type="entry name" value="MannoseP_isomer"/>
    <property type="match status" value="1"/>
</dbReference>
<dbReference type="SUPFAM" id="SSF51182">
    <property type="entry name" value="RmlC-like cupins"/>
    <property type="match status" value="1"/>
</dbReference>
<dbReference type="Gene3D" id="3.90.550.10">
    <property type="entry name" value="Spore Coat Polysaccharide Biosynthesis Protein SpsA, Chain A"/>
    <property type="match status" value="1"/>
</dbReference>
<dbReference type="FunFam" id="2.60.120.10:FF:000032">
    <property type="entry name" value="Mannose-1-phosphate guanylyltransferase/mannose-6-phosphate isomerase"/>
    <property type="match status" value="1"/>
</dbReference>
<dbReference type="Pfam" id="PF00483">
    <property type="entry name" value="NTP_transferase"/>
    <property type="match status" value="1"/>
</dbReference>
<sequence>MRCLYLHGLITCWQEVKINMAVIPVIMAGGSGSRLWPMSREHFPKQFLNLYGNNSMLQETVNRLAEIECTAPLILCNEKHRFIVAEQLRQLDILANNIILEPVGRNTAPAIALAAIQSLKDVDDTHDPILLVLAADHLIKDQQAFTNAVNSAIPFAESGKLVTFGIVPNTPETGYGYIHRGSELKSFLNEEKAYGVNQFVEKPNLAVAKGYLASGEYYWNSGMFMFSARRYLAELKLSRPDIYQACLASMNDIRSDLDFIRINNDEFKQCPSDSIDYAIMEKTSDAVVIPMDAGWNDVGSWSSLWDISDKDACGNVSRGDVILIESHNNYVSAESILVSTIGVDNLVIIQTKDAILVSNKDKVQDVKSIVEELKRCGRKEYKTHREVYRPWGQYDSIDDGNGYQVKKILIRPGERLSTQMHHHRAEHWIVVSGTAKVTNAEREFLITENESTFIPIGAIHSLENPGKVDLELIEIRSGKYLEEDDIIRFSDKYGRVDGGEK</sequence>
<dbReference type="EC" id="2.7.7.13" evidence="3"/>
<evidence type="ECO:0000259" key="11">
    <source>
        <dbReference type="Pfam" id="PF01050"/>
    </source>
</evidence>
<keyword evidence="7" id="KW-0342">GTP-binding</keyword>
<protein>
    <recommendedName>
        <fullName evidence="3">mannose-1-phosphate guanylyltransferase</fullName>
        <ecNumber evidence="3">2.7.7.13</ecNumber>
    </recommendedName>
</protein>
<evidence type="ECO:0000259" key="12">
    <source>
        <dbReference type="Pfam" id="PF22640"/>
    </source>
</evidence>
<dbReference type="EMBL" id="AF148126">
    <property type="protein sequence ID" value="AAM74484.1"/>
    <property type="molecule type" value="Genomic_DNA"/>
</dbReference>
<dbReference type="AlphaFoldDB" id="Q8KNM4"/>
<evidence type="ECO:0000259" key="10">
    <source>
        <dbReference type="Pfam" id="PF00483"/>
    </source>
</evidence>
<dbReference type="InterPro" id="IPR011051">
    <property type="entry name" value="RmlC_Cupin_sf"/>
</dbReference>
<dbReference type="InterPro" id="IPR054566">
    <property type="entry name" value="ManC/GMP-like_b-helix"/>
</dbReference>
<dbReference type="InterPro" id="IPR014710">
    <property type="entry name" value="RmlC-like_jellyroll"/>
</dbReference>
<dbReference type="InterPro" id="IPR029044">
    <property type="entry name" value="Nucleotide-diphossugar_trans"/>
</dbReference>
<evidence type="ECO:0000256" key="7">
    <source>
        <dbReference type="ARBA" id="ARBA00023134"/>
    </source>
</evidence>
<accession>Q8KNM4</accession>
<evidence type="ECO:0000256" key="5">
    <source>
        <dbReference type="ARBA" id="ARBA00022695"/>
    </source>
</evidence>
<dbReference type="GO" id="GO:0000271">
    <property type="term" value="P:polysaccharide biosynthetic process"/>
    <property type="evidence" value="ECO:0007669"/>
    <property type="project" value="InterPro"/>
</dbReference>
<comment type="similarity">
    <text evidence="2 9">Belongs to the mannose-6-phosphate isomerase type 2 family.</text>
</comment>
<evidence type="ECO:0000256" key="4">
    <source>
        <dbReference type="ARBA" id="ARBA00022679"/>
    </source>
</evidence>
<comment type="pathway">
    <text evidence="1">Nucleotide-sugar biosynthesis; GDP-alpha-D-mannose biosynthesis; GDP-alpha-D-mannose from alpha-D-mannose 1-phosphate (GTP route): step 1/1.</text>
</comment>
<organism evidence="13">
    <name type="scientific">Aeromonas hydrophila</name>
    <dbReference type="NCBI Taxonomy" id="644"/>
    <lineage>
        <taxon>Bacteria</taxon>
        <taxon>Pseudomonadati</taxon>
        <taxon>Pseudomonadota</taxon>
        <taxon>Gammaproteobacteria</taxon>
        <taxon>Aeromonadales</taxon>
        <taxon>Aeromonadaceae</taxon>
        <taxon>Aeromonas</taxon>
    </lineage>
</organism>
<evidence type="ECO:0000256" key="1">
    <source>
        <dbReference type="ARBA" id="ARBA00004823"/>
    </source>
</evidence>
<keyword evidence="6" id="KW-0547">Nucleotide-binding</keyword>
<dbReference type="Gene3D" id="2.60.120.10">
    <property type="entry name" value="Jelly Rolls"/>
    <property type="match status" value="1"/>
</dbReference>
<dbReference type="Pfam" id="PF22640">
    <property type="entry name" value="ManC_GMP_beta-helix"/>
    <property type="match status" value="1"/>
</dbReference>
<reference evidence="13" key="2">
    <citation type="journal article" date="2002" name="Infect. Immun.">
        <title>Novel Aeromonas hydrophila PPD134/91 genes involved in O-antigen and capsule biosynthesis.</title>
        <authorList>
            <person name="Zhang Y.L."/>
            <person name="Arakawa E."/>
            <person name="Leung K.Y."/>
        </authorList>
    </citation>
    <scope>NUCLEOTIDE SEQUENCE</scope>
    <source>
        <strain evidence="13">PPD134/91</strain>
    </source>
</reference>
<evidence type="ECO:0000256" key="9">
    <source>
        <dbReference type="RuleBase" id="RU004190"/>
    </source>
</evidence>
<dbReference type="FunFam" id="3.90.550.10:FF:000046">
    <property type="entry name" value="Mannose-1-phosphate guanylyltransferase (GDP)"/>
    <property type="match status" value="1"/>
</dbReference>
<keyword evidence="5 13" id="KW-0548">Nucleotidyltransferase</keyword>
<dbReference type="InterPro" id="IPR051161">
    <property type="entry name" value="Mannose-6P_isomerase_type2"/>
</dbReference>
<dbReference type="InterPro" id="IPR001538">
    <property type="entry name" value="Man6P_isomerase-2_C"/>
</dbReference>
<dbReference type="GO" id="GO:0005525">
    <property type="term" value="F:GTP binding"/>
    <property type="evidence" value="ECO:0007669"/>
    <property type="project" value="UniProtKB-KW"/>
</dbReference>
<feature type="domain" description="Nucleotidyl transferase" evidence="10">
    <location>
        <begin position="24"/>
        <end position="311"/>
    </location>
</feature>
<dbReference type="PANTHER" id="PTHR46390:SF1">
    <property type="entry name" value="MANNOSE-1-PHOSPHATE GUANYLYLTRANSFERASE"/>
    <property type="match status" value="1"/>
</dbReference>
<dbReference type="GO" id="GO:0004475">
    <property type="term" value="F:mannose-1-phosphate guanylyltransferase (GTP) activity"/>
    <property type="evidence" value="ECO:0007669"/>
    <property type="project" value="UniProtKB-EC"/>
</dbReference>
<dbReference type="GO" id="GO:0009298">
    <property type="term" value="P:GDP-mannose biosynthetic process"/>
    <property type="evidence" value="ECO:0007669"/>
    <property type="project" value="UniProtKB-UniPathway"/>
</dbReference>
<dbReference type="InterPro" id="IPR006375">
    <property type="entry name" value="Man1P_GuaTrfase/Man6P_Isoase"/>
</dbReference>
<evidence type="ECO:0000256" key="6">
    <source>
        <dbReference type="ARBA" id="ARBA00022741"/>
    </source>
</evidence>
<keyword evidence="4 13" id="KW-0808">Transferase</keyword>
<dbReference type="CDD" id="cd02213">
    <property type="entry name" value="cupin_PMI_typeII_C"/>
    <property type="match status" value="1"/>
</dbReference>
<gene>
    <name evidence="13" type="primary">manC</name>
</gene>
<evidence type="ECO:0000256" key="3">
    <source>
        <dbReference type="ARBA" id="ARBA00012387"/>
    </source>
</evidence>
<reference evidence="13" key="1">
    <citation type="journal article" date="2000" name="Microbiology">
        <title>Molecular analysis of genetic differences between virulent and avirulent strains of Aeromonas hydrophila isolated from diseased fish.</title>
        <authorList>
            <person name="Zhang Y.L."/>
            <person name="Ong C.T."/>
            <person name="Leung K.Y."/>
        </authorList>
    </citation>
    <scope>NUCLEOTIDE SEQUENCE</scope>
    <source>
        <strain evidence="13">PPD134/91</strain>
    </source>
</reference>
<evidence type="ECO:0000313" key="13">
    <source>
        <dbReference type="EMBL" id="AAM74484.1"/>
    </source>
</evidence>
<dbReference type="NCBIfam" id="TIGR01479">
    <property type="entry name" value="GMP_PMI"/>
    <property type="match status" value="1"/>
</dbReference>
<dbReference type="InterPro" id="IPR049577">
    <property type="entry name" value="GMPP_N"/>
</dbReference>
<dbReference type="UniPathway" id="UPA00126">
    <property type="reaction ID" value="UER00930"/>
</dbReference>
<feature type="domain" description="MannoseP isomerase/GMP-like beta-helix" evidence="12">
    <location>
        <begin position="319"/>
        <end position="373"/>
    </location>
</feature>
<dbReference type="CDD" id="cd02509">
    <property type="entry name" value="GDP-M1P_Guanylyltransferase"/>
    <property type="match status" value="1"/>
</dbReference>
<feature type="domain" description="Mannose-6-phosphate isomerase type II C-terminal" evidence="11">
    <location>
        <begin position="377"/>
        <end position="491"/>
    </location>
</feature>
<evidence type="ECO:0000256" key="2">
    <source>
        <dbReference type="ARBA" id="ARBA00006115"/>
    </source>
</evidence>
<evidence type="ECO:0000256" key="8">
    <source>
        <dbReference type="ARBA" id="ARBA00047343"/>
    </source>
</evidence>
<proteinExistence type="inferred from homology"/>
<dbReference type="PANTHER" id="PTHR46390">
    <property type="entry name" value="MANNOSE-1-PHOSPHATE GUANYLYLTRANSFERASE"/>
    <property type="match status" value="1"/>
</dbReference>
<dbReference type="InterPro" id="IPR005835">
    <property type="entry name" value="NTP_transferase_dom"/>
</dbReference>